<dbReference type="GO" id="GO:0003723">
    <property type="term" value="F:RNA binding"/>
    <property type="evidence" value="ECO:0007669"/>
    <property type="project" value="InterPro"/>
</dbReference>
<dbReference type="InterPro" id="IPR029026">
    <property type="entry name" value="tRNA_m1G_MTases_N"/>
</dbReference>
<evidence type="ECO:0000313" key="6">
    <source>
        <dbReference type="EMBL" id="EHR34033.1"/>
    </source>
</evidence>
<dbReference type="Gene3D" id="3.40.1280.10">
    <property type="match status" value="1"/>
</dbReference>
<evidence type="ECO:0000256" key="2">
    <source>
        <dbReference type="ARBA" id="ARBA00022603"/>
    </source>
</evidence>
<comment type="similarity">
    <text evidence="1">Belongs to the class IV-like SAM-binding methyltransferase superfamily. RNA methyltransferase TrmH family.</text>
</comment>
<dbReference type="GO" id="GO:0008173">
    <property type="term" value="F:RNA methyltransferase activity"/>
    <property type="evidence" value="ECO:0007669"/>
    <property type="project" value="InterPro"/>
</dbReference>
<dbReference type="GeneID" id="96998960"/>
<keyword evidence="3" id="KW-0808">Transferase</keyword>
<name>H3NNQ8_9FIRM</name>
<dbReference type="OrthoDB" id="9785673at2"/>
<evidence type="ECO:0000259" key="5">
    <source>
        <dbReference type="Pfam" id="PF22435"/>
    </source>
</evidence>
<dbReference type="InterPro" id="IPR029028">
    <property type="entry name" value="Alpha/beta_knot_MTases"/>
</dbReference>
<dbReference type="eggNOG" id="COG0566">
    <property type="taxonomic scope" value="Bacteria"/>
</dbReference>
<dbReference type="Proteomes" id="UP000004191">
    <property type="component" value="Unassembled WGS sequence"/>
</dbReference>
<sequence length="241" mass="27292">MKNLIKSTNNNLIKLVRKLSTKKNRDKYGLYVIETKKMIDEAIQNDQNIKEILIREDISNNYKDANIIDTDIFNSISSLVTPDGYMAILEKKDDKDFLEDTNILILDKIQDPGNLGTLIRSAEAFGFNTIMSIDSVDFYNEKVLRSTMGSIFRLHLIEAKYEDLSKLNNHKILIADMDGVDFREMNNVERVAIVVGNEGNGISDEVKTYNHLTIKIPMLGKIESLNAGVSGSILMSHFRKG</sequence>
<dbReference type="SUPFAM" id="SSF75217">
    <property type="entry name" value="alpha/beta knot"/>
    <property type="match status" value="1"/>
</dbReference>
<accession>H3NNQ8</accession>
<feature type="domain" description="tRNA/rRNA methyltransferase SpoU type" evidence="4">
    <location>
        <begin position="103"/>
        <end position="235"/>
    </location>
</feature>
<dbReference type="InterPro" id="IPR029064">
    <property type="entry name" value="Ribosomal_eL30-like_sf"/>
</dbReference>
<dbReference type="SUPFAM" id="SSF55315">
    <property type="entry name" value="L30e-like"/>
    <property type="match status" value="1"/>
</dbReference>
<comment type="caution">
    <text evidence="6">The sequence shown here is derived from an EMBL/GenBank/DDBJ whole genome shotgun (WGS) entry which is preliminary data.</text>
</comment>
<dbReference type="Gene3D" id="3.30.1330.30">
    <property type="match status" value="1"/>
</dbReference>
<dbReference type="EMBL" id="AGEI01000021">
    <property type="protein sequence ID" value="EHR34033.1"/>
    <property type="molecule type" value="Genomic_DNA"/>
</dbReference>
<dbReference type="RefSeq" id="WP_005398430.1">
    <property type="nucleotide sequence ID" value="NZ_JH601088.1"/>
</dbReference>
<dbReference type="AlphaFoldDB" id="H3NNQ8"/>
<dbReference type="InterPro" id="IPR053888">
    <property type="entry name" value="MRM3-like_sub_bind"/>
</dbReference>
<protein>
    <submittedName>
        <fullName evidence="6">Uncharacterized protein</fullName>
    </submittedName>
</protein>
<evidence type="ECO:0000259" key="4">
    <source>
        <dbReference type="Pfam" id="PF00588"/>
    </source>
</evidence>
<dbReference type="PANTHER" id="PTHR43191">
    <property type="entry name" value="RRNA METHYLTRANSFERASE 3"/>
    <property type="match status" value="1"/>
</dbReference>
<dbReference type="PATRIC" id="fig|883114.3.peg.959"/>
<evidence type="ECO:0000256" key="3">
    <source>
        <dbReference type="ARBA" id="ARBA00022679"/>
    </source>
</evidence>
<evidence type="ECO:0000313" key="7">
    <source>
        <dbReference type="Proteomes" id="UP000004191"/>
    </source>
</evidence>
<dbReference type="PANTHER" id="PTHR43191:SF2">
    <property type="entry name" value="RRNA METHYLTRANSFERASE 3, MITOCHONDRIAL"/>
    <property type="match status" value="1"/>
</dbReference>
<dbReference type="GO" id="GO:0006396">
    <property type="term" value="P:RNA processing"/>
    <property type="evidence" value="ECO:0007669"/>
    <property type="project" value="InterPro"/>
</dbReference>
<gene>
    <name evidence="6" type="ORF">HMPREF9709_00969</name>
</gene>
<dbReference type="Pfam" id="PF22435">
    <property type="entry name" value="MRM3-like_sub_bind"/>
    <property type="match status" value="1"/>
</dbReference>
<keyword evidence="2" id="KW-0489">Methyltransferase</keyword>
<dbReference type="CDD" id="cd18095">
    <property type="entry name" value="SpoU-like_rRNA-MTase"/>
    <property type="match status" value="1"/>
</dbReference>
<dbReference type="STRING" id="883114.HMPREF9709_00969"/>
<keyword evidence="7" id="KW-1185">Reference proteome</keyword>
<feature type="domain" description="MRM3-like substrate binding" evidence="5">
    <location>
        <begin position="10"/>
        <end position="87"/>
    </location>
</feature>
<proteinExistence type="inferred from homology"/>
<dbReference type="InterPro" id="IPR001537">
    <property type="entry name" value="SpoU_MeTrfase"/>
</dbReference>
<dbReference type="Pfam" id="PF00588">
    <property type="entry name" value="SpoU_methylase"/>
    <property type="match status" value="1"/>
</dbReference>
<dbReference type="HOGENOM" id="CLU_021322_3_2_9"/>
<organism evidence="6 7">
    <name type="scientific">Helcococcus kunzii ATCC 51366</name>
    <dbReference type="NCBI Taxonomy" id="883114"/>
    <lineage>
        <taxon>Bacteria</taxon>
        <taxon>Bacillati</taxon>
        <taxon>Bacillota</taxon>
        <taxon>Tissierellia</taxon>
        <taxon>Tissierellales</taxon>
        <taxon>Peptoniphilaceae</taxon>
        <taxon>Helcococcus</taxon>
    </lineage>
</organism>
<evidence type="ECO:0000256" key="1">
    <source>
        <dbReference type="ARBA" id="ARBA00007228"/>
    </source>
</evidence>
<reference evidence="6 7" key="1">
    <citation type="submission" date="2012-01" db="EMBL/GenBank/DDBJ databases">
        <title>The Genome Sequence of Helcococcus kunzii ATCC 51366.</title>
        <authorList>
            <consortium name="The Broad Institute Genome Sequencing Platform"/>
            <person name="Earl A."/>
            <person name="Ward D."/>
            <person name="Feldgarden M."/>
            <person name="Gevers D."/>
            <person name="Huys G."/>
            <person name="Young S.K."/>
            <person name="Zeng Q."/>
            <person name="Gargeya S."/>
            <person name="Fitzgerald M."/>
            <person name="Haas B."/>
            <person name="Abouelleil A."/>
            <person name="Alvarado L."/>
            <person name="Arachchi H.M."/>
            <person name="Berlin A."/>
            <person name="Chapman S.B."/>
            <person name="Gearin G."/>
            <person name="Goldberg J."/>
            <person name="Griggs A."/>
            <person name="Gujja S."/>
            <person name="Hansen M."/>
            <person name="Heiman D."/>
            <person name="Howarth C."/>
            <person name="Larimer J."/>
            <person name="Lui A."/>
            <person name="MacDonald P.J.P."/>
            <person name="McCowen C."/>
            <person name="Montmayeur A."/>
            <person name="Murphy C."/>
            <person name="Neiman D."/>
            <person name="Pearson M."/>
            <person name="Priest M."/>
            <person name="Roberts A."/>
            <person name="Saif S."/>
            <person name="Shea T."/>
            <person name="Sisk P."/>
            <person name="Stolte C."/>
            <person name="Sykes S."/>
            <person name="Wortman J."/>
            <person name="Nusbaum C."/>
            <person name="Birren B."/>
        </authorList>
    </citation>
    <scope>NUCLEOTIDE SEQUENCE [LARGE SCALE GENOMIC DNA]</scope>
    <source>
        <strain evidence="6 7">ATCC 51366</strain>
    </source>
</reference>
<dbReference type="GO" id="GO:0032259">
    <property type="term" value="P:methylation"/>
    <property type="evidence" value="ECO:0007669"/>
    <property type="project" value="UniProtKB-KW"/>
</dbReference>
<dbReference type="InterPro" id="IPR051259">
    <property type="entry name" value="rRNA_Methyltransferase"/>
</dbReference>